<keyword evidence="1" id="KW-0805">Transcription regulation</keyword>
<dbReference type="InterPro" id="IPR016032">
    <property type="entry name" value="Sig_transdc_resp-reg_C-effctor"/>
</dbReference>
<dbReference type="RefSeq" id="WP_179456816.1">
    <property type="nucleotide sequence ID" value="NZ_BAAAPX010000001.1"/>
</dbReference>
<dbReference type="GO" id="GO:0006355">
    <property type="term" value="P:regulation of DNA-templated transcription"/>
    <property type="evidence" value="ECO:0007669"/>
    <property type="project" value="InterPro"/>
</dbReference>
<dbReference type="CDD" id="cd06170">
    <property type="entry name" value="LuxR_C_like"/>
    <property type="match status" value="1"/>
</dbReference>
<dbReference type="InterPro" id="IPR011990">
    <property type="entry name" value="TPR-like_helical_dom_sf"/>
</dbReference>
<evidence type="ECO:0000313" key="5">
    <source>
        <dbReference type="EMBL" id="NYD74816.1"/>
    </source>
</evidence>
<dbReference type="SUPFAM" id="SSF52540">
    <property type="entry name" value="P-loop containing nucleoside triphosphate hydrolases"/>
    <property type="match status" value="1"/>
</dbReference>
<dbReference type="InterPro" id="IPR000792">
    <property type="entry name" value="Tscrpt_reg_LuxR_C"/>
</dbReference>
<keyword evidence="2 5" id="KW-0238">DNA-binding</keyword>
<dbReference type="Gene3D" id="1.25.40.10">
    <property type="entry name" value="Tetratricopeptide repeat domain"/>
    <property type="match status" value="1"/>
</dbReference>
<protein>
    <submittedName>
        <fullName evidence="5">DNA-binding CsgD family transcriptional regulator</fullName>
    </submittedName>
</protein>
<dbReference type="SUPFAM" id="SSF46894">
    <property type="entry name" value="C-terminal effector domain of the bipartite response regulators"/>
    <property type="match status" value="1"/>
</dbReference>
<dbReference type="AlphaFoldDB" id="A0A852SZW2"/>
<name>A0A852SZW2_9MICO</name>
<evidence type="ECO:0000256" key="3">
    <source>
        <dbReference type="ARBA" id="ARBA00023163"/>
    </source>
</evidence>
<dbReference type="GO" id="GO:0003677">
    <property type="term" value="F:DNA binding"/>
    <property type="evidence" value="ECO:0007669"/>
    <property type="project" value="UniProtKB-KW"/>
</dbReference>
<dbReference type="Gene3D" id="1.10.10.10">
    <property type="entry name" value="Winged helix-like DNA-binding domain superfamily/Winged helix DNA-binding domain"/>
    <property type="match status" value="1"/>
</dbReference>
<evidence type="ECO:0000313" key="6">
    <source>
        <dbReference type="Proteomes" id="UP000589620"/>
    </source>
</evidence>
<accession>A0A852SZW2</accession>
<feature type="domain" description="HTH luxR-type" evidence="4">
    <location>
        <begin position="790"/>
        <end position="855"/>
    </location>
</feature>
<evidence type="ECO:0000256" key="2">
    <source>
        <dbReference type="ARBA" id="ARBA00023125"/>
    </source>
</evidence>
<dbReference type="EMBL" id="JACCBJ010000001">
    <property type="protein sequence ID" value="NYD74816.1"/>
    <property type="molecule type" value="Genomic_DNA"/>
</dbReference>
<gene>
    <name evidence="5" type="ORF">BJ963_002335</name>
</gene>
<sequence>MSLRRAETEIAIAAIGDGISLEIVGGHGSGRTTFLNSLGMQLASRSFHVVSLHGVRPLSSRPLAALNVAGYAARADGRPSGIDTVLAELVDRLPQGSSLITVDDGDYLDEMSWGVLAALHARHRVPIAFTRLARPACSAITSSFGLGEVSTLELRPLRFDELATALESQHGGPLDASTLSQLYARSAGNIGLACAMLESGLREGRIETRNGVITTDQSLWAPSLVQAVERLIDPLTPEQRGLLELLAFVGVLDVETADLLGTSRDLEQLEDLDLVKLLPSGDRQLVSVSPPLVVDYFRHFVRPARRLRLIRTLRQTLDPAGRVVLPAARVQAGESAAQLVHLIHERQETRAVIARSEWDRSRTLRSAIPYIEALSEATRATADIDAAFEESAPLVDAEAPDRAPDDLRAAWHALRAVHDAYNHHKPEEAVRRLRADAATAGAYAGIMLACAVEIELELIGPVDDSGLPDPDGDDEMRSAVRIAIHRARALVALVRGELAASERHLAAIREISGEELDLVCSALVAMILALRSRTTEALALARAGIESSRLRFDAVGMQTFAAIASFCRMADGNYGEVEEILDEMMSLGDSSGRAPLTPFAHLSLTIMSSVTSSRRGRRAVADQRDAELLRMRTPDGPYPTTQRSWAFGQSLASRGEFPEAADEFSRCGDLLWARGARLSAALAYNSALEIDPSTERLARHASRIEPVEGALVQDTFEHVTAVVHSDGPALLANADRFADGGRYGLALASLSAAAKSFAEAGDDASAARARDRHRRLRDTLQPDTFDADRFRTTYVELTARELEVARYAAAGLTNQQIADELVLSVRTVESHLHRVMRKTGVERRHHLKKVIGSAGAGT</sequence>
<organism evidence="5 6">
    <name type="scientific">Leifsonia soli</name>
    <dbReference type="NCBI Taxonomy" id="582665"/>
    <lineage>
        <taxon>Bacteria</taxon>
        <taxon>Bacillati</taxon>
        <taxon>Actinomycetota</taxon>
        <taxon>Actinomycetes</taxon>
        <taxon>Micrococcales</taxon>
        <taxon>Microbacteriaceae</taxon>
        <taxon>Leifsonia</taxon>
    </lineage>
</organism>
<dbReference type="SMART" id="SM00421">
    <property type="entry name" value="HTH_LUXR"/>
    <property type="match status" value="1"/>
</dbReference>
<reference evidence="5 6" key="1">
    <citation type="submission" date="2020-07" db="EMBL/GenBank/DDBJ databases">
        <title>Sequencing the genomes of 1000 actinobacteria strains.</title>
        <authorList>
            <person name="Klenk H.-P."/>
        </authorList>
    </citation>
    <scope>NUCLEOTIDE SEQUENCE [LARGE SCALE GENOMIC DNA]</scope>
    <source>
        <strain evidence="5 6">DSM 23871</strain>
    </source>
</reference>
<comment type="caution">
    <text evidence="5">The sequence shown here is derived from an EMBL/GenBank/DDBJ whole genome shotgun (WGS) entry which is preliminary data.</text>
</comment>
<dbReference type="InterPro" id="IPR027417">
    <property type="entry name" value="P-loop_NTPase"/>
</dbReference>
<dbReference type="Proteomes" id="UP000589620">
    <property type="component" value="Unassembled WGS sequence"/>
</dbReference>
<keyword evidence="3" id="KW-0804">Transcription</keyword>
<dbReference type="PANTHER" id="PTHR44688:SF16">
    <property type="entry name" value="DNA-BINDING TRANSCRIPTIONAL ACTIVATOR DEVR_DOSR"/>
    <property type="match status" value="1"/>
</dbReference>
<evidence type="ECO:0000259" key="4">
    <source>
        <dbReference type="PROSITE" id="PS50043"/>
    </source>
</evidence>
<dbReference type="PANTHER" id="PTHR44688">
    <property type="entry name" value="DNA-BINDING TRANSCRIPTIONAL ACTIVATOR DEVR_DOSR"/>
    <property type="match status" value="1"/>
</dbReference>
<dbReference type="PROSITE" id="PS00622">
    <property type="entry name" value="HTH_LUXR_1"/>
    <property type="match status" value="1"/>
</dbReference>
<keyword evidence="6" id="KW-1185">Reference proteome</keyword>
<dbReference type="Pfam" id="PF00196">
    <property type="entry name" value="GerE"/>
    <property type="match status" value="1"/>
</dbReference>
<dbReference type="InterPro" id="IPR036388">
    <property type="entry name" value="WH-like_DNA-bd_sf"/>
</dbReference>
<evidence type="ECO:0000256" key="1">
    <source>
        <dbReference type="ARBA" id="ARBA00023015"/>
    </source>
</evidence>
<dbReference type="PROSITE" id="PS50043">
    <property type="entry name" value="HTH_LUXR_2"/>
    <property type="match status" value="1"/>
</dbReference>
<dbReference type="PRINTS" id="PR00038">
    <property type="entry name" value="HTHLUXR"/>
</dbReference>
<proteinExistence type="predicted"/>